<dbReference type="EMBL" id="BAAAFD010000011">
    <property type="protein sequence ID" value="GAA0859390.1"/>
    <property type="molecule type" value="Genomic_DNA"/>
</dbReference>
<comment type="caution">
    <text evidence="1">The sequence shown here is derived from an EMBL/GenBank/DDBJ whole genome shotgun (WGS) entry which is preliminary data.</text>
</comment>
<organism evidence="1 2">
    <name type="scientific">Aliiglaciecola litoralis</name>
    <dbReference type="NCBI Taxonomy" id="582857"/>
    <lineage>
        <taxon>Bacteria</taxon>
        <taxon>Pseudomonadati</taxon>
        <taxon>Pseudomonadota</taxon>
        <taxon>Gammaproteobacteria</taxon>
        <taxon>Alteromonadales</taxon>
        <taxon>Alteromonadaceae</taxon>
        <taxon>Aliiglaciecola</taxon>
    </lineage>
</organism>
<protein>
    <recommendedName>
        <fullName evidence="3">Ribbon-helix-helix protein CopG domain-containing protein</fullName>
    </recommendedName>
</protein>
<evidence type="ECO:0000313" key="2">
    <source>
        <dbReference type="Proteomes" id="UP001500359"/>
    </source>
</evidence>
<keyword evidence="2" id="KW-1185">Reference proteome</keyword>
<dbReference type="RefSeq" id="WP_343861922.1">
    <property type="nucleotide sequence ID" value="NZ_BAAAFD010000011.1"/>
</dbReference>
<gene>
    <name evidence="1" type="ORF">GCM10009114_32690</name>
</gene>
<name>A0ABP3X5R0_9ALTE</name>
<dbReference type="SUPFAM" id="SSF47598">
    <property type="entry name" value="Ribbon-helix-helix"/>
    <property type="match status" value="1"/>
</dbReference>
<sequence>MPVSPTTFKFDEETTALMDRLKAKHGVGSRSDIVRKALKLLEVAEAAGDRKAKLMVKEEDDKEKEIILW</sequence>
<proteinExistence type="predicted"/>
<accession>A0ABP3X5R0</accession>
<reference evidence="2" key="1">
    <citation type="journal article" date="2019" name="Int. J. Syst. Evol. Microbiol.">
        <title>The Global Catalogue of Microorganisms (GCM) 10K type strain sequencing project: providing services to taxonomists for standard genome sequencing and annotation.</title>
        <authorList>
            <consortium name="The Broad Institute Genomics Platform"/>
            <consortium name="The Broad Institute Genome Sequencing Center for Infectious Disease"/>
            <person name="Wu L."/>
            <person name="Ma J."/>
        </authorList>
    </citation>
    <scope>NUCLEOTIDE SEQUENCE [LARGE SCALE GENOMIC DNA]</scope>
    <source>
        <strain evidence="2">JCM 15896</strain>
    </source>
</reference>
<dbReference type="Proteomes" id="UP001500359">
    <property type="component" value="Unassembled WGS sequence"/>
</dbReference>
<dbReference type="InterPro" id="IPR010985">
    <property type="entry name" value="Ribbon_hlx_hlx"/>
</dbReference>
<evidence type="ECO:0008006" key="3">
    <source>
        <dbReference type="Google" id="ProtNLM"/>
    </source>
</evidence>
<evidence type="ECO:0000313" key="1">
    <source>
        <dbReference type="EMBL" id="GAA0859390.1"/>
    </source>
</evidence>